<dbReference type="SMART" id="SM00028">
    <property type="entry name" value="TPR"/>
    <property type="match status" value="5"/>
</dbReference>
<reference evidence="1 2" key="1">
    <citation type="submission" date="2017-07" db="EMBL/GenBank/DDBJ databases">
        <title>Isolation and whole genome analysis of endospore-forming bacteria from heroin.</title>
        <authorList>
            <person name="Kalinowski J."/>
            <person name="Ahrens B."/>
            <person name="Al-Dilaimi A."/>
            <person name="Winkler A."/>
            <person name="Wibberg D."/>
            <person name="Schleenbecker U."/>
            <person name="Ruckert C."/>
            <person name="Wolfel R."/>
            <person name="Grass G."/>
        </authorList>
    </citation>
    <scope>NUCLEOTIDE SEQUENCE [LARGE SCALE GENOMIC DNA]</scope>
    <source>
        <strain evidence="1 2">7517-1</strain>
    </source>
</reference>
<dbReference type="SUPFAM" id="SSF48452">
    <property type="entry name" value="TPR-like"/>
    <property type="match status" value="1"/>
</dbReference>
<organism evidence="1 2">
    <name type="scientific">Terribacillus saccharophilus</name>
    <dbReference type="NCBI Taxonomy" id="361277"/>
    <lineage>
        <taxon>Bacteria</taxon>
        <taxon>Bacillati</taxon>
        <taxon>Bacillota</taxon>
        <taxon>Bacilli</taxon>
        <taxon>Bacillales</taxon>
        <taxon>Bacillaceae</taxon>
        <taxon>Terribacillus</taxon>
    </lineage>
</organism>
<evidence type="ECO:0008006" key="3">
    <source>
        <dbReference type="Google" id="ProtNLM"/>
    </source>
</evidence>
<proteinExistence type="predicted"/>
<dbReference type="Pfam" id="PF13424">
    <property type="entry name" value="TPR_12"/>
    <property type="match status" value="1"/>
</dbReference>
<gene>
    <name evidence="1" type="ORF">CHH48_09910</name>
</gene>
<sequence>MGRNSTELIDIAARLENWSVSIRLDKKEAAASIHKELQRHIDEYNHESKLLYFLLESRHYIIQNDLMKSIASLEQAKDLFDYFSDTHRYHLHLAEAMIFYEEEHYQEALDSFEKAEKYLHKLSDPVDVGEFHFRKAMAYFFLEIIALSVVHTEKAIQSFKPHQPFHFLLARSEMLQGLNFIELANYDLAEEYLHNALTHARKTEEHALTSYINHNLGGLYARRGLPAAAIRYLKEAYKNKQQRTQLKVLFLLADCYWKTNQRSKATKAYNEGFQASIEEDNMKMKWEFAMLHKKYEDRLNFESVWQEGIDYFHRINDNYNVRHYTKELADYYSSKKNYELANRYYALALQ</sequence>
<dbReference type="EMBL" id="NPBJ01000018">
    <property type="protein sequence ID" value="PAD99943.1"/>
    <property type="molecule type" value="Genomic_DNA"/>
</dbReference>
<dbReference type="Proteomes" id="UP000216852">
    <property type="component" value="Unassembled WGS sequence"/>
</dbReference>
<name>A0ABX4GYJ2_9BACI</name>
<accession>A0ABX4GYJ2</accession>
<dbReference type="RefSeq" id="WP_095218985.1">
    <property type="nucleotide sequence ID" value="NZ_NPBJ01000018.1"/>
</dbReference>
<dbReference type="InterPro" id="IPR019734">
    <property type="entry name" value="TPR_rpt"/>
</dbReference>
<dbReference type="Gene3D" id="1.25.40.10">
    <property type="entry name" value="Tetratricopeptide repeat domain"/>
    <property type="match status" value="1"/>
</dbReference>
<keyword evidence="2" id="KW-1185">Reference proteome</keyword>
<comment type="caution">
    <text evidence="1">The sequence shown here is derived from an EMBL/GenBank/DDBJ whole genome shotgun (WGS) entry which is preliminary data.</text>
</comment>
<evidence type="ECO:0000313" key="2">
    <source>
        <dbReference type="Proteomes" id="UP000216852"/>
    </source>
</evidence>
<protein>
    <recommendedName>
        <fullName evidence="3">Response regulator aspartate phosphatase C</fullName>
    </recommendedName>
</protein>
<evidence type="ECO:0000313" key="1">
    <source>
        <dbReference type="EMBL" id="PAD99943.1"/>
    </source>
</evidence>
<dbReference type="InterPro" id="IPR011990">
    <property type="entry name" value="TPR-like_helical_dom_sf"/>
</dbReference>